<dbReference type="GeneID" id="36300133"/>
<dbReference type="InterPro" id="IPR023606">
    <property type="entry name" value="CoA-Trfase_III_dom_1_sf"/>
</dbReference>
<dbReference type="InterPro" id="IPR003673">
    <property type="entry name" value="CoA-Trfase_fam_III"/>
</dbReference>
<gene>
    <name evidence="1" type="ORF">SAMN04489809_0903</name>
</gene>
<dbReference type="Gene3D" id="3.40.50.10540">
    <property type="entry name" value="Crotonobetainyl-coa:carnitine coa-transferase, domain 1"/>
    <property type="match status" value="1"/>
</dbReference>
<dbReference type="PANTHER" id="PTHR48228">
    <property type="entry name" value="SUCCINYL-COA--D-CITRAMALATE COA-TRANSFERASE"/>
    <property type="match status" value="1"/>
</dbReference>
<organism evidence="1 2">
    <name type="scientific">Microbacterium paraoxydans</name>
    <dbReference type="NCBI Taxonomy" id="199592"/>
    <lineage>
        <taxon>Bacteria</taxon>
        <taxon>Bacillati</taxon>
        <taxon>Actinomycetota</taxon>
        <taxon>Actinomycetes</taxon>
        <taxon>Micrococcales</taxon>
        <taxon>Microbacteriaceae</taxon>
        <taxon>Microbacterium</taxon>
    </lineage>
</organism>
<dbReference type="AlphaFoldDB" id="A0A1H1NT55"/>
<dbReference type="InterPro" id="IPR050509">
    <property type="entry name" value="CoA-transferase_III"/>
</dbReference>
<dbReference type="Pfam" id="PF02515">
    <property type="entry name" value="CoA_transf_3"/>
    <property type="match status" value="1"/>
</dbReference>
<keyword evidence="1" id="KW-0808">Transferase</keyword>
<name>A0A1H1NT55_9MICO</name>
<dbReference type="RefSeq" id="WP_082750165.1">
    <property type="nucleotide sequence ID" value="NZ_JBFBMG010000003.1"/>
</dbReference>
<accession>A0A1H1NT55</accession>
<reference evidence="1 2" key="1">
    <citation type="submission" date="2016-10" db="EMBL/GenBank/DDBJ databases">
        <authorList>
            <person name="de Groot N.N."/>
        </authorList>
    </citation>
    <scope>NUCLEOTIDE SEQUENCE [LARGE SCALE GENOMIC DNA]</scope>
    <source>
        <strain evidence="1 2">DSM 15019</strain>
    </source>
</reference>
<dbReference type="Proteomes" id="UP000182126">
    <property type="component" value="Chromosome I"/>
</dbReference>
<protein>
    <submittedName>
        <fullName evidence="1">CoA-transferase family III</fullName>
    </submittedName>
</protein>
<proteinExistence type="predicted"/>
<sequence>MPPHASPHAADLLGRVQRELGADSLPAHLLAAVSALDAVPLPSRTATAELALASVASVVLAAGLDPAAIDPRRVAVAYRSDRYLLVDGAPPPVWAPLSGFWESADGWIRTHGNYPHHARALRRALGLTDAAGPKAVARRVAALSSDAAVDRISEAGGLAVAVRREDPDVDHALRSTPLLDVASIDAADGRRSERRSPSPGPSAHLPLAGLRVLDLTRVIAGPVCTRTLALLGADVLRLDPPHLPELPWQHLDTGHGKRTARLDARSSELHGLLQSADAVVLGYRPASLDRLGLSPDALVEQHPGLLVAQLSAWGTDHPERAGFDSLVQAESGIAMIEGEDGRPGALPAQALDHSTGYLLAAALTRLLRSRDGRSRIVRTSLRRVAAELLGMPRTTDVVRAPEIDASAHLSRFDVDGTPVVTAAPALPGLTFAAPHAWDSDAPRW</sequence>
<dbReference type="SUPFAM" id="SSF89796">
    <property type="entry name" value="CoA-transferase family III (CaiB/BaiF)"/>
    <property type="match status" value="2"/>
</dbReference>
<dbReference type="PANTHER" id="PTHR48228:SF4">
    <property type="entry name" value="BLR3030 PROTEIN"/>
    <property type="match status" value="1"/>
</dbReference>
<evidence type="ECO:0000313" key="1">
    <source>
        <dbReference type="EMBL" id="SDS02166.1"/>
    </source>
</evidence>
<dbReference type="EMBL" id="LT629770">
    <property type="protein sequence ID" value="SDS02166.1"/>
    <property type="molecule type" value="Genomic_DNA"/>
</dbReference>
<dbReference type="GO" id="GO:0016740">
    <property type="term" value="F:transferase activity"/>
    <property type="evidence" value="ECO:0007669"/>
    <property type="project" value="UniProtKB-KW"/>
</dbReference>
<evidence type="ECO:0000313" key="2">
    <source>
        <dbReference type="Proteomes" id="UP000182126"/>
    </source>
</evidence>